<dbReference type="EMBL" id="VWRN01000035">
    <property type="protein sequence ID" value="KAA6123168.1"/>
    <property type="molecule type" value="Genomic_DNA"/>
</dbReference>
<gene>
    <name evidence="3" type="ORF">F1599_14130</name>
</gene>
<dbReference type="CDD" id="cd13578">
    <property type="entry name" value="PBP2_Bug27"/>
    <property type="match status" value="1"/>
</dbReference>
<proteinExistence type="inferred from homology"/>
<feature type="signal peptide" evidence="2">
    <location>
        <begin position="1"/>
        <end position="34"/>
    </location>
</feature>
<dbReference type="InterPro" id="IPR042100">
    <property type="entry name" value="Bug_dom1"/>
</dbReference>
<protein>
    <submittedName>
        <fullName evidence="3">Tripartite tricarboxylate transporter substrate binding protein</fullName>
    </submittedName>
</protein>
<accession>A0A5M8AHI6</accession>
<evidence type="ECO:0000313" key="3">
    <source>
        <dbReference type="EMBL" id="KAA6123168.1"/>
    </source>
</evidence>
<dbReference type="PANTHER" id="PTHR42928">
    <property type="entry name" value="TRICARBOXYLATE-BINDING PROTEIN"/>
    <property type="match status" value="1"/>
</dbReference>
<dbReference type="Pfam" id="PF03401">
    <property type="entry name" value="TctC"/>
    <property type="match status" value="1"/>
</dbReference>
<organism evidence="3 4">
    <name type="scientific">Cupriavidus cauae</name>
    <dbReference type="NCBI Taxonomy" id="2608999"/>
    <lineage>
        <taxon>Bacteria</taxon>
        <taxon>Pseudomonadati</taxon>
        <taxon>Pseudomonadota</taxon>
        <taxon>Betaproteobacteria</taxon>
        <taxon>Burkholderiales</taxon>
        <taxon>Burkholderiaceae</taxon>
        <taxon>Cupriavidus</taxon>
    </lineage>
</organism>
<reference evidence="3 4" key="1">
    <citation type="submission" date="2019-09" db="EMBL/GenBank/DDBJ databases">
        <title>Isolation of a novel species in the genus Cupriavidus from patients with sepsis using whole genome sequencing.</title>
        <authorList>
            <person name="Kweon O.J."/>
            <person name="Lee M.-K."/>
        </authorList>
    </citation>
    <scope>NUCLEOTIDE SEQUENCE [LARGE SCALE GENOMIC DNA]</scope>
    <source>
        <strain evidence="3 4">MKL-01</strain>
    </source>
</reference>
<sequence length="333" mass="34483">MLPALFHTLSRRAGACLFAASAVLLAGVATPAAAAYPERPVTLVVTYPPGGTVDVVARLLAPKLSSVLGQPVVIDNRGGAGGMIGGAYVARAKPDGYTLMLDASNHAQNPALHSRMQFDTLKDFAPVSLLLRVPNALVVTPSYPVKTVADLIKLGQANAGKPVYFASAGNGSAQHLAGELFNLMANTRLEHVAYKGGGPAMVDVMAGQVPVMFASMGSAWQHIKNGKLRAVAVGGAKRSKAAPELPTIAEAGVPGYESYEWNAVFAPAGTPAAIVEQVSRALAQVLKDPVVAEQLAGFGAETVGSTPAELDAFRRAEIAKWKKVAAQAKLSLD</sequence>
<dbReference type="PANTHER" id="PTHR42928:SF5">
    <property type="entry name" value="BLR1237 PROTEIN"/>
    <property type="match status" value="1"/>
</dbReference>
<dbReference type="AlphaFoldDB" id="A0A5M8AHI6"/>
<dbReference type="Gene3D" id="3.40.190.150">
    <property type="entry name" value="Bordetella uptake gene, domain 1"/>
    <property type="match status" value="1"/>
</dbReference>
<name>A0A5M8AHI6_9BURK</name>
<feature type="chain" id="PRO_5024356687" evidence="2">
    <location>
        <begin position="35"/>
        <end position="333"/>
    </location>
</feature>
<keyword evidence="4" id="KW-1185">Reference proteome</keyword>
<dbReference type="SUPFAM" id="SSF53850">
    <property type="entry name" value="Periplasmic binding protein-like II"/>
    <property type="match status" value="1"/>
</dbReference>
<evidence type="ECO:0000256" key="2">
    <source>
        <dbReference type="SAM" id="SignalP"/>
    </source>
</evidence>
<comment type="caution">
    <text evidence="3">The sequence shown here is derived from an EMBL/GenBank/DDBJ whole genome shotgun (WGS) entry which is preliminary data.</text>
</comment>
<dbReference type="Proteomes" id="UP000324324">
    <property type="component" value="Unassembled WGS sequence"/>
</dbReference>
<dbReference type="Gene3D" id="3.40.190.10">
    <property type="entry name" value="Periplasmic binding protein-like II"/>
    <property type="match status" value="1"/>
</dbReference>
<evidence type="ECO:0000256" key="1">
    <source>
        <dbReference type="ARBA" id="ARBA00006987"/>
    </source>
</evidence>
<evidence type="ECO:0000313" key="4">
    <source>
        <dbReference type="Proteomes" id="UP000324324"/>
    </source>
</evidence>
<dbReference type="PIRSF" id="PIRSF017082">
    <property type="entry name" value="YflP"/>
    <property type="match status" value="1"/>
</dbReference>
<keyword evidence="2" id="KW-0732">Signal</keyword>
<dbReference type="InterPro" id="IPR005064">
    <property type="entry name" value="BUG"/>
</dbReference>
<comment type="similarity">
    <text evidence="1">Belongs to the UPF0065 (bug) family.</text>
</comment>